<dbReference type="InterPro" id="IPR028082">
    <property type="entry name" value="Peripla_BP_I"/>
</dbReference>
<dbReference type="GO" id="GO:0003700">
    <property type="term" value="F:DNA-binding transcription factor activity"/>
    <property type="evidence" value="ECO:0007669"/>
    <property type="project" value="TreeGrafter"/>
</dbReference>
<keyword evidence="1" id="KW-0805">Transcription regulation</keyword>
<dbReference type="SUPFAM" id="SSF47413">
    <property type="entry name" value="lambda repressor-like DNA-binding domains"/>
    <property type="match status" value="1"/>
</dbReference>
<sequence>MTRTSRRPSMTDVAARAGVSYQTVSRVLNEPGIVRPETRDRVLEAIDHLGYARNMAARALKTTRSSLVGVLSDGSSLFGPAETTAAIERAAREAGYSTLLATVAPGERHERVASDLVGSGVDGIIVVAGHDGMIPVAASAARTTPVLSVSSGPRDASGLEVVGVDQARGARDVVAHLVEQGRRRILHVPGPPDWFDARTRRAGFEEALDDLEADGGCTAPGDWSARSAHRI</sequence>
<name>A0A2U2RGD2_9MICO</name>
<dbReference type="PROSITE" id="PS00356">
    <property type="entry name" value="HTH_LACI_1"/>
    <property type="match status" value="1"/>
</dbReference>
<dbReference type="PANTHER" id="PTHR30146">
    <property type="entry name" value="LACI-RELATED TRANSCRIPTIONAL REPRESSOR"/>
    <property type="match status" value="1"/>
</dbReference>
<dbReference type="CDD" id="cd01392">
    <property type="entry name" value="HTH_LacI"/>
    <property type="match status" value="1"/>
</dbReference>
<dbReference type="Pfam" id="PF00532">
    <property type="entry name" value="Peripla_BP_1"/>
    <property type="match status" value="1"/>
</dbReference>
<reference evidence="5 6" key="1">
    <citation type="submission" date="2018-05" db="EMBL/GenBank/DDBJ databases">
        <title>Brachybacterium sp. M1HQ-2T, whole genome shotgun sequence.</title>
        <authorList>
            <person name="Tuo L."/>
        </authorList>
    </citation>
    <scope>NUCLEOTIDE SEQUENCE [LARGE SCALE GENOMIC DNA]</scope>
    <source>
        <strain evidence="5 6">M1HQ-2</strain>
    </source>
</reference>
<keyword evidence="3" id="KW-0804">Transcription</keyword>
<protein>
    <submittedName>
        <fullName evidence="5">LacI family transcriptional regulator</fullName>
    </submittedName>
</protein>
<evidence type="ECO:0000256" key="2">
    <source>
        <dbReference type="ARBA" id="ARBA00023125"/>
    </source>
</evidence>
<evidence type="ECO:0000313" key="5">
    <source>
        <dbReference type="EMBL" id="PWH04916.1"/>
    </source>
</evidence>
<dbReference type="SMART" id="SM00354">
    <property type="entry name" value="HTH_LACI"/>
    <property type="match status" value="1"/>
</dbReference>
<feature type="domain" description="HTH lacI-type" evidence="4">
    <location>
        <begin position="8"/>
        <end position="62"/>
    </location>
</feature>
<gene>
    <name evidence="5" type="ORF">DEO23_15880</name>
</gene>
<dbReference type="OrthoDB" id="9785139at2"/>
<organism evidence="5 6">
    <name type="scientific">Brachybacterium endophyticum</name>
    <dbReference type="NCBI Taxonomy" id="2182385"/>
    <lineage>
        <taxon>Bacteria</taxon>
        <taxon>Bacillati</taxon>
        <taxon>Actinomycetota</taxon>
        <taxon>Actinomycetes</taxon>
        <taxon>Micrococcales</taxon>
        <taxon>Dermabacteraceae</taxon>
        <taxon>Brachybacterium</taxon>
    </lineage>
</organism>
<proteinExistence type="predicted"/>
<evidence type="ECO:0000259" key="4">
    <source>
        <dbReference type="PROSITE" id="PS50932"/>
    </source>
</evidence>
<dbReference type="RefSeq" id="WP_109277010.1">
    <property type="nucleotide sequence ID" value="NZ_QFKX01000013.1"/>
</dbReference>
<dbReference type="EMBL" id="QFKX01000013">
    <property type="protein sequence ID" value="PWH04916.1"/>
    <property type="molecule type" value="Genomic_DNA"/>
</dbReference>
<keyword evidence="2" id="KW-0238">DNA-binding</keyword>
<dbReference type="Gene3D" id="1.10.260.40">
    <property type="entry name" value="lambda repressor-like DNA-binding domains"/>
    <property type="match status" value="1"/>
</dbReference>
<dbReference type="InterPro" id="IPR000843">
    <property type="entry name" value="HTH_LacI"/>
</dbReference>
<dbReference type="Pfam" id="PF00356">
    <property type="entry name" value="LacI"/>
    <property type="match status" value="1"/>
</dbReference>
<dbReference type="InterPro" id="IPR001761">
    <property type="entry name" value="Peripla_BP/Lac1_sug-bd_dom"/>
</dbReference>
<dbReference type="PANTHER" id="PTHR30146:SF109">
    <property type="entry name" value="HTH-TYPE TRANSCRIPTIONAL REGULATOR GALS"/>
    <property type="match status" value="1"/>
</dbReference>
<dbReference type="PROSITE" id="PS50932">
    <property type="entry name" value="HTH_LACI_2"/>
    <property type="match status" value="1"/>
</dbReference>
<dbReference type="InterPro" id="IPR010982">
    <property type="entry name" value="Lambda_DNA-bd_dom_sf"/>
</dbReference>
<comment type="caution">
    <text evidence="5">The sequence shown here is derived from an EMBL/GenBank/DDBJ whole genome shotgun (WGS) entry which is preliminary data.</text>
</comment>
<dbReference type="Gene3D" id="3.40.50.2300">
    <property type="match status" value="2"/>
</dbReference>
<dbReference type="AlphaFoldDB" id="A0A2U2RGD2"/>
<keyword evidence="6" id="KW-1185">Reference proteome</keyword>
<feature type="non-terminal residue" evidence="5">
    <location>
        <position position="231"/>
    </location>
</feature>
<dbReference type="SUPFAM" id="SSF53822">
    <property type="entry name" value="Periplasmic binding protein-like I"/>
    <property type="match status" value="1"/>
</dbReference>
<accession>A0A2U2RGD2</accession>
<evidence type="ECO:0000256" key="3">
    <source>
        <dbReference type="ARBA" id="ARBA00023163"/>
    </source>
</evidence>
<evidence type="ECO:0000256" key="1">
    <source>
        <dbReference type="ARBA" id="ARBA00023015"/>
    </source>
</evidence>
<dbReference type="Proteomes" id="UP000245590">
    <property type="component" value="Unassembled WGS sequence"/>
</dbReference>
<evidence type="ECO:0000313" key="6">
    <source>
        <dbReference type="Proteomes" id="UP000245590"/>
    </source>
</evidence>
<dbReference type="GO" id="GO:0000976">
    <property type="term" value="F:transcription cis-regulatory region binding"/>
    <property type="evidence" value="ECO:0007669"/>
    <property type="project" value="TreeGrafter"/>
</dbReference>